<accession>A0A916P7W5</accession>
<evidence type="ECO:0000256" key="1">
    <source>
        <dbReference type="SAM" id="MobiDB-lite"/>
    </source>
</evidence>
<organism evidence="2 3">
    <name type="scientific">Mycobacterium tuberculosis</name>
    <dbReference type="NCBI Taxonomy" id="1773"/>
    <lineage>
        <taxon>Bacteria</taxon>
        <taxon>Bacillati</taxon>
        <taxon>Actinomycetota</taxon>
        <taxon>Actinomycetes</taxon>
        <taxon>Mycobacteriales</taxon>
        <taxon>Mycobacteriaceae</taxon>
        <taxon>Mycobacterium</taxon>
        <taxon>Mycobacterium tuberculosis complex</taxon>
    </lineage>
</organism>
<comment type="caution">
    <text evidence="2">The sequence shown here is derived from an EMBL/GenBank/DDBJ whole genome shotgun (WGS) entry which is preliminary data.</text>
</comment>
<proteinExistence type="predicted"/>
<dbReference type="AlphaFoldDB" id="A0A916P7W5"/>
<feature type="region of interest" description="Disordered" evidence="1">
    <location>
        <begin position="1"/>
        <end position="81"/>
    </location>
</feature>
<name>A0A916P7W5_MYCTX</name>
<feature type="compositionally biased region" description="Polar residues" evidence="1">
    <location>
        <begin position="1"/>
        <end position="38"/>
    </location>
</feature>
<sequence>MSSRKVSASTGPTSETPALLNTTSMRPNSPTTSATMARTLSDDETSSGATIARPPAASISRATRRNAPSRRAAKATTAPSRANAFAVASPMPLEAPVINTTWSRNLCLAIICSSVGCNYTYMRKKDHRHASAA</sequence>
<dbReference type="Proteomes" id="UP000039021">
    <property type="component" value="Unassembled WGS sequence"/>
</dbReference>
<reference evidence="3" key="1">
    <citation type="submission" date="2015-03" db="EMBL/GenBank/DDBJ databases">
        <authorList>
            <consortium name="Pathogen Informatics"/>
        </authorList>
    </citation>
    <scope>NUCLEOTIDE SEQUENCE [LARGE SCALE GENOMIC DNA]</scope>
    <source>
        <strain evidence="3">N09902308</strain>
    </source>
</reference>
<feature type="compositionally biased region" description="Basic residues" evidence="1">
    <location>
        <begin position="62"/>
        <end position="73"/>
    </location>
</feature>
<dbReference type="EMBL" id="CSBK01000808">
    <property type="protein sequence ID" value="COX94263.1"/>
    <property type="molecule type" value="Genomic_DNA"/>
</dbReference>
<evidence type="ECO:0000313" key="2">
    <source>
        <dbReference type="EMBL" id="COX94263.1"/>
    </source>
</evidence>
<protein>
    <submittedName>
        <fullName evidence="2">Uncharacterized protein</fullName>
    </submittedName>
</protein>
<evidence type="ECO:0000313" key="3">
    <source>
        <dbReference type="Proteomes" id="UP000039021"/>
    </source>
</evidence>
<gene>
    <name evidence="2" type="ORF">ERS007739_01913</name>
</gene>